<protein>
    <submittedName>
        <fullName evidence="2">DEKNAAC101742</fullName>
    </submittedName>
</protein>
<dbReference type="PROSITE" id="PS50141">
    <property type="entry name" value="A_DEAMIN_EDITASE"/>
    <property type="match status" value="1"/>
</dbReference>
<dbReference type="STRING" id="13370.A0A448YII7"/>
<dbReference type="Proteomes" id="UP000290900">
    <property type="component" value="Unassembled WGS sequence"/>
</dbReference>
<evidence type="ECO:0000313" key="3">
    <source>
        <dbReference type="Proteomes" id="UP000290900"/>
    </source>
</evidence>
<accession>A0A448YII7</accession>
<dbReference type="SMART" id="SM00552">
    <property type="entry name" value="ADEAMc"/>
    <property type="match status" value="1"/>
</dbReference>
<dbReference type="GO" id="GO:0043829">
    <property type="term" value="F:tRNA-specific adenosine-37 deaminase activity"/>
    <property type="evidence" value="ECO:0007669"/>
    <property type="project" value="TreeGrafter"/>
</dbReference>
<proteinExistence type="predicted"/>
<sequence>MPTVYDKSGLGLGDRVASEVIKWYEKPHGLDDKGLKLFRNARPKADEYSILAAIVEVGSGQVLDGRKRQKVEKIRVLSMATGLKVVPSKKLADISKGRMLHDMHAEVLAMRVFNWMILKEVEEMENGDRTMDKREDLDSSLLARCENGKYRLKDEAGALALYISDIPCGDASIENIREGCSGQADWEEGEGDGLLRGRGYFGSVGKVRTKPGRKDSPISYSKSCSDKLCLKQFTSLLSSDTYDLIDESHMGQFYLRYVILPHEKIREEGIERCFYGRFAKDLKQHERLGKALRVVKVIPTDMESPGYTLSTNAEKAPSALAMIYCCRGLVQVLNKGVRNGCSAKKLIKRDSRSEICRESMQQLAQRLRPERFQGLKTYSEFKSGVHDLRMIRNDAKEMLGNWTQSSDDDFVLGE</sequence>
<gene>
    <name evidence="2" type="ORF">BRENAR_LOCUS1489</name>
</gene>
<dbReference type="InterPro" id="IPR002466">
    <property type="entry name" value="A_deamin"/>
</dbReference>
<dbReference type="AlphaFoldDB" id="A0A448YII7"/>
<dbReference type="EMBL" id="CAACVR010000007">
    <property type="protein sequence ID" value="VEU20754.1"/>
    <property type="molecule type" value="Genomic_DNA"/>
</dbReference>
<dbReference type="GO" id="GO:0003723">
    <property type="term" value="F:RNA binding"/>
    <property type="evidence" value="ECO:0007669"/>
    <property type="project" value="InterPro"/>
</dbReference>
<dbReference type="GO" id="GO:0002100">
    <property type="term" value="P:tRNA wobble adenosine to inosine editing"/>
    <property type="evidence" value="ECO:0007669"/>
    <property type="project" value="InterPro"/>
</dbReference>
<evidence type="ECO:0000259" key="1">
    <source>
        <dbReference type="PROSITE" id="PS50141"/>
    </source>
</evidence>
<organism evidence="2 3">
    <name type="scientific">Brettanomyces naardenensis</name>
    <name type="common">Yeast</name>
    <dbReference type="NCBI Taxonomy" id="13370"/>
    <lineage>
        <taxon>Eukaryota</taxon>
        <taxon>Fungi</taxon>
        <taxon>Dikarya</taxon>
        <taxon>Ascomycota</taxon>
        <taxon>Saccharomycotina</taxon>
        <taxon>Pichiomycetes</taxon>
        <taxon>Pichiales</taxon>
        <taxon>Pichiaceae</taxon>
        <taxon>Brettanomyces</taxon>
    </lineage>
</organism>
<evidence type="ECO:0000313" key="2">
    <source>
        <dbReference type="EMBL" id="VEU20754.1"/>
    </source>
</evidence>
<dbReference type="FunCoup" id="A0A448YII7">
    <property type="interactions" value="241"/>
</dbReference>
<reference evidence="2 3" key="1">
    <citation type="submission" date="2018-12" db="EMBL/GenBank/DDBJ databases">
        <authorList>
            <person name="Tiukova I."/>
            <person name="Dainat J."/>
        </authorList>
    </citation>
    <scope>NUCLEOTIDE SEQUENCE [LARGE SCALE GENOMIC DNA]</scope>
</reference>
<name>A0A448YII7_BRENA</name>
<dbReference type="OrthoDB" id="10268011at2759"/>
<dbReference type="PANTHER" id="PTHR47803:SF1">
    <property type="entry name" value="TRNA-SPECIFIC ADENOSINE DEAMINASE 1"/>
    <property type="match status" value="1"/>
</dbReference>
<dbReference type="InterPro" id="IPR042935">
    <property type="entry name" value="Tad1"/>
</dbReference>
<keyword evidence="3" id="KW-1185">Reference proteome</keyword>
<feature type="domain" description="A to I editase" evidence="1">
    <location>
        <begin position="78"/>
        <end position="367"/>
    </location>
</feature>
<dbReference type="Pfam" id="PF02137">
    <property type="entry name" value="A_deamin"/>
    <property type="match status" value="1"/>
</dbReference>
<dbReference type="InParanoid" id="A0A448YII7"/>
<dbReference type="PANTHER" id="PTHR47803">
    <property type="entry name" value="TRNA-SPECIFIC ADENOSINE DEAMINASE 1"/>
    <property type="match status" value="1"/>
</dbReference>